<comment type="caution">
    <text evidence="1">The sequence shown here is derived from an EMBL/GenBank/DDBJ whole genome shotgun (WGS) entry which is preliminary data.</text>
</comment>
<dbReference type="EMBL" id="CAJOBB010014695">
    <property type="protein sequence ID" value="CAF4307876.1"/>
    <property type="molecule type" value="Genomic_DNA"/>
</dbReference>
<gene>
    <name evidence="1" type="ORF">KXQ929_LOCUS45905</name>
</gene>
<dbReference type="AlphaFoldDB" id="A0A820IBJ8"/>
<evidence type="ECO:0000313" key="2">
    <source>
        <dbReference type="Proteomes" id="UP000663868"/>
    </source>
</evidence>
<name>A0A820IBJ8_9BILA</name>
<sequence>MPQKTLLITDFFSKCHSTTTSNAALFEKPMKVIKVEEESKLFETTSVPKSPIPTRIKFVRHQSAPLHHRSPIKMREHTIEPQDLEEIRARIRAYRIELHKYKSTYSRSPIKRFNTNG</sequence>
<evidence type="ECO:0000313" key="1">
    <source>
        <dbReference type="EMBL" id="CAF4307876.1"/>
    </source>
</evidence>
<dbReference type="Proteomes" id="UP000663868">
    <property type="component" value="Unassembled WGS sequence"/>
</dbReference>
<organism evidence="1 2">
    <name type="scientific">Adineta steineri</name>
    <dbReference type="NCBI Taxonomy" id="433720"/>
    <lineage>
        <taxon>Eukaryota</taxon>
        <taxon>Metazoa</taxon>
        <taxon>Spiralia</taxon>
        <taxon>Gnathifera</taxon>
        <taxon>Rotifera</taxon>
        <taxon>Eurotatoria</taxon>
        <taxon>Bdelloidea</taxon>
        <taxon>Adinetida</taxon>
        <taxon>Adinetidae</taxon>
        <taxon>Adineta</taxon>
    </lineage>
</organism>
<protein>
    <submittedName>
        <fullName evidence="1">Uncharacterized protein</fullName>
    </submittedName>
</protein>
<feature type="non-terminal residue" evidence="1">
    <location>
        <position position="117"/>
    </location>
</feature>
<reference evidence="1" key="1">
    <citation type="submission" date="2021-02" db="EMBL/GenBank/DDBJ databases">
        <authorList>
            <person name="Nowell W R."/>
        </authorList>
    </citation>
    <scope>NUCLEOTIDE SEQUENCE</scope>
</reference>
<proteinExistence type="predicted"/>
<accession>A0A820IBJ8</accession>